<accession>A0AAV3XC22</accession>
<dbReference type="AlphaFoldDB" id="A0AAV3XC22"/>
<evidence type="ECO:0000313" key="2">
    <source>
        <dbReference type="Proteomes" id="UP001050975"/>
    </source>
</evidence>
<evidence type="ECO:0000313" key="1">
    <source>
        <dbReference type="EMBL" id="GET37837.1"/>
    </source>
</evidence>
<proteinExistence type="predicted"/>
<sequence length="46" mass="5071">MVGLGTKDQGRNRVSGNAQASALMEWVMGKKTITNYPLPIPKKRNL</sequence>
<dbReference type="Proteomes" id="UP001050975">
    <property type="component" value="Unassembled WGS sequence"/>
</dbReference>
<name>A0AAV3XC22_9CYAN</name>
<keyword evidence="2" id="KW-1185">Reference proteome</keyword>
<protein>
    <submittedName>
        <fullName evidence="1">Uncharacterized protein</fullName>
    </submittedName>
</protein>
<dbReference type="EMBL" id="BLAY01000034">
    <property type="protein sequence ID" value="GET37837.1"/>
    <property type="molecule type" value="Genomic_DNA"/>
</dbReference>
<gene>
    <name evidence="1" type="ORF">MiSe_25910</name>
</gene>
<reference evidence="1" key="1">
    <citation type="submission" date="2019-10" db="EMBL/GenBank/DDBJ databases">
        <title>Draft genome sequece of Microseira wollei NIES-4236.</title>
        <authorList>
            <person name="Yamaguchi H."/>
            <person name="Suzuki S."/>
            <person name="Kawachi M."/>
        </authorList>
    </citation>
    <scope>NUCLEOTIDE SEQUENCE</scope>
    <source>
        <strain evidence="1">NIES-4236</strain>
    </source>
</reference>
<organism evidence="1 2">
    <name type="scientific">Microseira wollei NIES-4236</name>
    <dbReference type="NCBI Taxonomy" id="2530354"/>
    <lineage>
        <taxon>Bacteria</taxon>
        <taxon>Bacillati</taxon>
        <taxon>Cyanobacteriota</taxon>
        <taxon>Cyanophyceae</taxon>
        <taxon>Oscillatoriophycideae</taxon>
        <taxon>Aerosakkonematales</taxon>
        <taxon>Aerosakkonemataceae</taxon>
        <taxon>Microseira</taxon>
    </lineage>
</organism>
<comment type="caution">
    <text evidence="1">The sequence shown here is derived from an EMBL/GenBank/DDBJ whole genome shotgun (WGS) entry which is preliminary data.</text>
</comment>